<keyword evidence="3 11" id="KW-0444">Lipid biosynthesis</keyword>
<comment type="caution">
    <text evidence="14">The sequence shown here is derived from an EMBL/GenBank/DDBJ whole genome shotgun (WGS) entry which is preliminary data.</text>
</comment>
<keyword evidence="4 11" id="KW-0812">Transmembrane</keyword>
<comment type="cofactor">
    <cofactor evidence="11">
        <name>Fe(2+)</name>
        <dbReference type="ChEBI" id="CHEBI:29033"/>
    </cofactor>
</comment>
<dbReference type="PANTHER" id="PTHR11351:SF21">
    <property type="entry name" value="GH07782P"/>
    <property type="match status" value="1"/>
</dbReference>
<keyword evidence="8" id="KW-0443">Lipid metabolism</keyword>
<dbReference type="GO" id="GO:0004768">
    <property type="term" value="F:stearoyl-CoA 9-desaturase activity"/>
    <property type="evidence" value="ECO:0007669"/>
    <property type="project" value="TreeGrafter"/>
</dbReference>
<keyword evidence="6 13" id="KW-1133">Transmembrane helix</keyword>
<dbReference type="InterPro" id="IPR015876">
    <property type="entry name" value="Acyl-CoA_DS"/>
</dbReference>
<dbReference type="GO" id="GO:0005506">
    <property type="term" value="F:iron ion binding"/>
    <property type="evidence" value="ECO:0007669"/>
    <property type="project" value="TreeGrafter"/>
</dbReference>
<evidence type="ECO:0000256" key="2">
    <source>
        <dbReference type="ARBA" id="ARBA00009295"/>
    </source>
</evidence>
<evidence type="ECO:0000256" key="13">
    <source>
        <dbReference type="SAM" id="Phobius"/>
    </source>
</evidence>
<feature type="transmembrane region" description="Helical" evidence="13">
    <location>
        <begin position="105"/>
        <end position="123"/>
    </location>
</feature>
<evidence type="ECO:0000256" key="6">
    <source>
        <dbReference type="ARBA" id="ARBA00022989"/>
    </source>
</evidence>
<evidence type="ECO:0000256" key="3">
    <source>
        <dbReference type="ARBA" id="ARBA00022516"/>
    </source>
</evidence>
<gene>
    <name evidence="14" type="ORF">K0M31_003446</name>
</gene>
<accession>A0AA40FZ19</accession>
<dbReference type="EMBL" id="JAHYIQ010000011">
    <property type="protein sequence ID" value="KAK1127953.1"/>
    <property type="molecule type" value="Genomic_DNA"/>
</dbReference>
<feature type="region of interest" description="Disordered" evidence="12">
    <location>
        <begin position="1"/>
        <end position="23"/>
    </location>
</feature>
<comment type="subcellular location">
    <subcellularLocation>
        <location evidence="1">Membrane</location>
        <topology evidence="1">Multi-pass membrane protein</topology>
    </subcellularLocation>
</comment>
<evidence type="ECO:0000256" key="4">
    <source>
        <dbReference type="ARBA" id="ARBA00022692"/>
    </source>
</evidence>
<evidence type="ECO:0000313" key="14">
    <source>
        <dbReference type="EMBL" id="KAK1127953.1"/>
    </source>
</evidence>
<evidence type="ECO:0000256" key="11">
    <source>
        <dbReference type="RuleBase" id="RU000581"/>
    </source>
</evidence>
<proteinExistence type="inferred from homology"/>
<comment type="domain">
    <text evidence="11">The histidine box domains are involved in binding the catalytic metal ions.</text>
</comment>
<evidence type="ECO:0000256" key="5">
    <source>
        <dbReference type="ARBA" id="ARBA00022832"/>
    </source>
</evidence>
<evidence type="ECO:0000313" key="15">
    <source>
        <dbReference type="Proteomes" id="UP001177670"/>
    </source>
</evidence>
<evidence type="ECO:0000256" key="9">
    <source>
        <dbReference type="ARBA" id="ARBA00023136"/>
    </source>
</evidence>
<keyword evidence="7 11" id="KW-0560">Oxidoreductase</keyword>
<evidence type="ECO:0000256" key="10">
    <source>
        <dbReference type="ARBA" id="ARBA00023160"/>
    </source>
</evidence>
<dbReference type="CDD" id="cd03505">
    <property type="entry name" value="Delta9-FADS-like"/>
    <property type="match status" value="1"/>
</dbReference>
<keyword evidence="10 11" id="KW-0275">Fatty acid biosynthesis</keyword>
<dbReference type="PANTHER" id="PTHR11351">
    <property type="entry name" value="ACYL-COA DESATURASE"/>
    <property type="match status" value="1"/>
</dbReference>
<sequence length="387" mass="43538">MYTTTVTRYEEKKEADRTLEKDVEPLPVPRERTPASQPIIWQNVIGIIVLHFLAVYGFVSGYRDAKFWTWIWTIGYGVTTGFGITAGAHRLWAHKSYSAKIPLRIFLACLYCMAGQTRFYNWIRDHRTHHRYTETPADPHDATRGFFFSHIGWLMVKRHPAVKEYGSKVDMSDIASDPAILWPILVFTAAIQTYQQPCPGWIHEDPLPSLGSFREFMISRRGISLGILIKLRSVKAASRSSLMKGDDERECVCPREPEADSKISGSNGWLNGVSVAAGLPAKARNAAVCAFCCLVAGITRRVKPTENPTVSFFALGEGWHNYHHSFPWDYKAAELGAYGLNPTTAFIELMALVGLAYNLKTPSKELVDRTTMKKGDGTNSLWGNHRH</sequence>
<keyword evidence="5" id="KW-0276">Fatty acid metabolism</keyword>
<dbReference type="Proteomes" id="UP001177670">
    <property type="component" value="Unassembled WGS sequence"/>
</dbReference>
<feature type="compositionally biased region" description="Basic and acidic residues" evidence="12">
    <location>
        <begin position="8"/>
        <end position="23"/>
    </location>
</feature>
<protein>
    <submittedName>
        <fullName evidence="14">Uncharacterized protein</fullName>
    </submittedName>
</protein>
<organism evidence="14 15">
    <name type="scientific">Melipona bicolor</name>
    <dbReference type="NCBI Taxonomy" id="60889"/>
    <lineage>
        <taxon>Eukaryota</taxon>
        <taxon>Metazoa</taxon>
        <taxon>Ecdysozoa</taxon>
        <taxon>Arthropoda</taxon>
        <taxon>Hexapoda</taxon>
        <taxon>Insecta</taxon>
        <taxon>Pterygota</taxon>
        <taxon>Neoptera</taxon>
        <taxon>Endopterygota</taxon>
        <taxon>Hymenoptera</taxon>
        <taxon>Apocrita</taxon>
        <taxon>Aculeata</taxon>
        <taxon>Apoidea</taxon>
        <taxon>Anthophila</taxon>
        <taxon>Apidae</taxon>
        <taxon>Melipona</taxon>
    </lineage>
</organism>
<dbReference type="GO" id="GO:0006636">
    <property type="term" value="P:unsaturated fatty acid biosynthetic process"/>
    <property type="evidence" value="ECO:0007669"/>
    <property type="project" value="TreeGrafter"/>
</dbReference>
<dbReference type="PRINTS" id="PR00075">
    <property type="entry name" value="FACDDSATRASE"/>
</dbReference>
<feature type="transmembrane region" description="Helical" evidence="13">
    <location>
        <begin position="39"/>
        <end position="58"/>
    </location>
</feature>
<evidence type="ECO:0000256" key="8">
    <source>
        <dbReference type="ARBA" id="ARBA00023098"/>
    </source>
</evidence>
<keyword evidence="9 13" id="KW-0472">Membrane</keyword>
<evidence type="ECO:0000256" key="12">
    <source>
        <dbReference type="SAM" id="MobiDB-lite"/>
    </source>
</evidence>
<reference evidence="14" key="1">
    <citation type="submission" date="2021-10" db="EMBL/GenBank/DDBJ databases">
        <title>Melipona bicolor Genome sequencing and assembly.</title>
        <authorList>
            <person name="Araujo N.S."/>
            <person name="Arias M.C."/>
        </authorList>
    </citation>
    <scope>NUCLEOTIDE SEQUENCE</scope>
    <source>
        <strain evidence="14">USP_2M_L1-L4_2017</strain>
        <tissue evidence="14">Whole body</tissue>
    </source>
</reference>
<evidence type="ECO:0000256" key="7">
    <source>
        <dbReference type="ARBA" id="ARBA00023002"/>
    </source>
</evidence>
<keyword evidence="15" id="KW-1185">Reference proteome</keyword>
<dbReference type="GO" id="GO:0005789">
    <property type="term" value="C:endoplasmic reticulum membrane"/>
    <property type="evidence" value="ECO:0007669"/>
    <property type="project" value="TreeGrafter"/>
</dbReference>
<dbReference type="AlphaFoldDB" id="A0AA40FZ19"/>
<name>A0AA40FZ19_9HYME</name>
<evidence type="ECO:0000256" key="1">
    <source>
        <dbReference type="ARBA" id="ARBA00004141"/>
    </source>
</evidence>
<comment type="similarity">
    <text evidence="2 11">Belongs to the fatty acid desaturase type 1 family.</text>
</comment>
<feature type="transmembrane region" description="Helical" evidence="13">
    <location>
        <begin position="70"/>
        <end position="93"/>
    </location>
</feature>